<reference evidence="2 3" key="1">
    <citation type="submission" date="2012-10" db="EMBL/GenBank/DDBJ databases">
        <title>Genome sequencing and analysis of entomopathogenic fungi Beauveria bassiana D1-5.</title>
        <authorList>
            <person name="Li Q."/>
            <person name="Wang L."/>
            <person name="Zhang Z."/>
            <person name="Wang Q."/>
            <person name="Ren J."/>
            <person name="Wang M."/>
            <person name="Xu W."/>
            <person name="Wang J."/>
            <person name="Lu Y."/>
            <person name="Du Q."/>
            <person name="Sun Z."/>
        </authorList>
    </citation>
    <scope>NUCLEOTIDE SEQUENCE [LARGE SCALE GENOMIC DNA]</scope>
    <source>
        <strain evidence="2 3">D1-5</strain>
    </source>
</reference>
<feature type="transmembrane region" description="Helical" evidence="1">
    <location>
        <begin position="36"/>
        <end position="54"/>
    </location>
</feature>
<dbReference type="EMBL" id="ANFO01000711">
    <property type="protein sequence ID" value="KGQ07247.1"/>
    <property type="molecule type" value="Genomic_DNA"/>
</dbReference>
<accession>A0A0A2VLR3</accession>
<dbReference type="AlphaFoldDB" id="A0A0A2VLR3"/>
<gene>
    <name evidence="2" type="ORF">BBAD15_g7429</name>
</gene>
<evidence type="ECO:0000256" key="1">
    <source>
        <dbReference type="SAM" id="Phobius"/>
    </source>
</evidence>
<organism evidence="2 3">
    <name type="scientific">Beauveria bassiana D1-5</name>
    <dbReference type="NCBI Taxonomy" id="1245745"/>
    <lineage>
        <taxon>Eukaryota</taxon>
        <taxon>Fungi</taxon>
        <taxon>Dikarya</taxon>
        <taxon>Ascomycota</taxon>
        <taxon>Pezizomycotina</taxon>
        <taxon>Sordariomycetes</taxon>
        <taxon>Hypocreomycetidae</taxon>
        <taxon>Hypocreales</taxon>
        <taxon>Cordycipitaceae</taxon>
        <taxon>Beauveria</taxon>
    </lineage>
</organism>
<evidence type="ECO:0000313" key="2">
    <source>
        <dbReference type="EMBL" id="KGQ07247.1"/>
    </source>
</evidence>
<protein>
    <submittedName>
        <fullName evidence="2">Uncharacterized protein</fullName>
    </submittedName>
</protein>
<dbReference type="HOGENOM" id="CLU_2359394_0_0_1"/>
<sequence>MLSIGYPLSPMVGFALGYYTASIAQYAADLRVMAEAYTAVHKMLFSVAYALLLVDMPLRRRRRAEGGDFVQRARLHSAVRRRGQLHVFGAGRGSPC</sequence>
<keyword evidence="1" id="KW-0812">Transmembrane</keyword>
<evidence type="ECO:0000313" key="3">
    <source>
        <dbReference type="Proteomes" id="UP000030106"/>
    </source>
</evidence>
<name>A0A0A2VLR3_BEABA</name>
<dbReference type="Proteomes" id="UP000030106">
    <property type="component" value="Unassembled WGS sequence"/>
</dbReference>
<comment type="caution">
    <text evidence="2">The sequence shown here is derived from an EMBL/GenBank/DDBJ whole genome shotgun (WGS) entry which is preliminary data.</text>
</comment>
<proteinExistence type="predicted"/>
<keyword evidence="1" id="KW-1133">Transmembrane helix</keyword>
<keyword evidence="1" id="KW-0472">Membrane</keyword>